<dbReference type="OrthoDB" id="566279at2759"/>
<sequence length="264" mass="28410">MGNKATVQQQTTWSKTGIVGLRDQGIKELPSVLGEISDAVKVIDASNNRITALPTFLPSLANLQRLTLSGNLLTVLMPPGACAGLISLKLLVLDDNQLGDLPDDIGSLRRLERLSVSGNRLRTLPDSIGQLEALQSLVVSRNCLEQLPDSLAGCSMLEELDAQSNDLAVVPAALGGLKRLKALQLDNNRVFAIPSDLLFGCIALQTLSLHGCPVKPDELQETPGFKEFDERRKQKYDKVLAGGALLGARGMDEGVDREVSPPRR</sequence>
<dbReference type="SUPFAM" id="SSF52058">
    <property type="entry name" value="L domain-like"/>
    <property type="match status" value="1"/>
</dbReference>
<dbReference type="EMBL" id="JAEHOC010000001">
    <property type="protein sequence ID" value="KAG2445819.1"/>
    <property type="molecule type" value="Genomic_DNA"/>
</dbReference>
<reference evidence="5" key="1">
    <citation type="journal article" date="2020" name="bioRxiv">
        <title>Comparative genomics of Chlamydomonas.</title>
        <authorList>
            <person name="Craig R.J."/>
            <person name="Hasan A.R."/>
            <person name="Ness R.W."/>
            <person name="Keightley P.D."/>
        </authorList>
    </citation>
    <scope>NUCLEOTIDE SEQUENCE</scope>
    <source>
        <strain evidence="5">SAG 7.73</strain>
    </source>
</reference>
<evidence type="ECO:0000313" key="5">
    <source>
        <dbReference type="EMBL" id="KAG2445819.1"/>
    </source>
</evidence>
<evidence type="ECO:0000259" key="4">
    <source>
        <dbReference type="Pfam" id="PF23598"/>
    </source>
</evidence>
<dbReference type="Pfam" id="PF23598">
    <property type="entry name" value="LRR_14"/>
    <property type="match status" value="1"/>
</dbReference>
<evidence type="ECO:0000256" key="3">
    <source>
        <dbReference type="ARBA" id="ARBA00022737"/>
    </source>
</evidence>
<dbReference type="InterPro" id="IPR050216">
    <property type="entry name" value="LRR_domain-containing"/>
</dbReference>
<dbReference type="SMART" id="SM00364">
    <property type="entry name" value="LRR_BAC"/>
    <property type="match status" value="5"/>
</dbReference>
<dbReference type="InterPro" id="IPR032675">
    <property type="entry name" value="LRR_dom_sf"/>
</dbReference>
<dbReference type="Gene3D" id="3.80.10.10">
    <property type="entry name" value="Ribonuclease Inhibitor"/>
    <property type="match status" value="2"/>
</dbReference>
<accession>A0A835WEJ1</accession>
<proteinExistence type="predicted"/>
<protein>
    <recommendedName>
        <fullName evidence="4">Disease resistance R13L4/SHOC-2-like LRR domain-containing protein</fullName>
    </recommendedName>
</protein>
<comment type="caution">
    <text evidence="5">The sequence shown here is derived from an EMBL/GenBank/DDBJ whole genome shotgun (WGS) entry which is preliminary data.</text>
</comment>
<dbReference type="PANTHER" id="PTHR48051:SF1">
    <property type="entry name" value="RAS SUPPRESSOR PROTEIN 1"/>
    <property type="match status" value="1"/>
</dbReference>
<gene>
    <name evidence="5" type="ORF">HXX76_000423</name>
</gene>
<evidence type="ECO:0000256" key="2">
    <source>
        <dbReference type="ARBA" id="ARBA00022614"/>
    </source>
</evidence>
<comment type="subcellular location">
    <subcellularLocation>
        <location evidence="1">Cytoplasm</location>
        <location evidence="1">Cytoskeleton</location>
        <location evidence="1">Cilium axoneme</location>
    </subcellularLocation>
</comment>
<name>A0A835WEJ1_CHLIN</name>
<evidence type="ECO:0000256" key="1">
    <source>
        <dbReference type="ARBA" id="ARBA00004430"/>
    </source>
</evidence>
<dbReference type="PANTHER" id="PTHR48051">
    <property type="match status" value="1"/>
</dbReference>
<dbReference type="GO" id="GO:0005930">
    <property type="term" value="C:axoneme"/>
    <property type="evidence" value="ECO:0007669"/>
    <property type="project" value="UniProtKB-SubCell"/>
</dbReference>
<dbReference type="SMART" id="SM00369">
    <property type="entry name" value="LRR_TYP"/>
    <property type="match status" value="5"/>
</dbReference>
<keyword evidence="2" id="KW-0433">Leucine-rich repeat</keyword>
<dbReference type="InterPro" id="IPR055414">
    <property type="entry name" value="LRR_R13L4/SHOC2-like"/>
</dbReference>
<keyword evidence="6" id="KW-1185">Reference proteome</keyword>
<dbReference type="Proteomes" id="UP000650467">
    <property type="component" value="Unassembled WGS sequence"/>
</dbReference>
<dbReference type="InterPro" id="IPR003591">
    <property type="entry name" value="Leu-rich_rpt_typical-subtyp"/>
</dbReference>
<feature type="domain" description="Disease resistance R13L4/SHOC-2-like LRR" evidence="4">
    <location>
        <begin position="85"/>
        <end position="188"/>
    </location>
</feature>
<organism evidence="5 6">
    <name type="scientific">Chlamydomonas incerta</name>
    <dbReference type="NCBI Taxonomy" id="51695"/>
    <lineage>
        <taxon>Eukaryota</taxon>
        <taxon>Viridiplantae</taxon>
        <taxon>Chlorophyta</taxon>
        <taxon>core chlorophytes</taxon>
        <taxon>Chlorophyceae</taxon>
        <taxon>CS clade</taxon>
        <taxon>Chlamydomonadales</taxon>
        <taxon>Chlamydomonadaceae</taxon>
        <taxon>Chlamydomonas</taxon>
    </lineage>
</organism>
<dbReference type="AlphaFoldDB" id="A0A835WEJ1"/>
<keyword evidence="3" id="KW-0677">Repeat</keyword>
<evidence type="ECO:0000313" key="6">
    <source>
        <dbReference type="Proteomes" id="UP000650467"/>
    </source>
</evidence>